<protein>
    <recommendedName>
        <fullName evidence="7">3-phosphoshikimate 1-carboxyvinyltransferase</fullName>
        <ecNumber evidence="7">2.5.1.19</ecNumber>
    </recommendedName>
    <alternativeName>
        <fullName evidence="7">5-enolpyruvylshikimate-3-phosphate synthase</fullName>
        <shortName evidence="7">EPSP synthase</shortName>
        <shortName evidence="7">EPSPS</shortName>
    </alternativeName>
</protein>
<dbReference type="HOGENOM" id="CLU_024321_0_0_0"/>
<keyword evidence="3 7" id="KW-0028">Amino-acid biosynthesis</keyword>
<dbReference type="UniPathway" id="UPA00053">
    <property type="reaction ID" value="UER00089"/>
</dbReference>
<comment type="similarity">
    <text evidence="2 7">Belongs to the EPSP synthase family.</text>
</comment>
<dbReference type="InterPro" id="IPR023193">
    <property type="entry name" value="EPSP_synthase_CS"/>
</dbReference>
<feature type="binding site" evidence="7">
    <location>
        <position position="161"/>
    </location>
    <ligand>
        <name>3-phosphoshikimate</name>
        <dbReference type="ChEBI" id="CHEBI:145989"/>
    </ligand>
</feature>
<feature type="binding site" evidence="7">
    <location>
        <position position="25"/>
    </location>
    <ligand>
        <name>3-phosphoshikimate</name>
        <dbReference type="ChEBI" id="CHEBI:145989"/>
    </ligand>
</feature>
<feature type="binding site" evidence="7">
    <location>
        <position position="162"/>
    </location>
    <ligand>
        <name>3-phosphoshikimate</name>
        <dbReference type="ChEBI" id="CHEBI:145989"/>
    </ligand>
</feature>
<dbReference type="InterPro" id="IPR013792">
    <property type="entry name" value="RNA3'P_cycl/enolpyr_Trfase_a/b"/>
</dbReference>
<feature type="binding site" evidence="7">
    <location>
        <position position="334"/>
    </location>
    <ligand>
        <name>phosphoenolpyruvate</name>
        <dbReference type="ChEBI" id="CHEBI:58702"/>
    </ligand>
</feature>
<dbReference type="NCBIfam" id="TIGR01356">
    <property type="entry name" value="aroA"/>
    <property type="match status" value="1"/>
</dbReference>
<keyword evidence="10" id="KW-1185">Reference proteome</keyword>
<dbReference type="AlphaFoldDB" id="E3HDI0"/>
<name>E3HDI0_ILYPC</name>
<comment type="caution">
    <text evidence="7">Lacks conserved residue(s) required for the propagation of feature annotation.</text>
</comment>
<dbReference type="RefSeq" id="WP_013388825.1">
    <property type="nucleotide sequence ID" value="NC_014633.1"/>
</dbReference>
<dbReference type="InterPro" id="IPR036968">
    <property type="entry name" value="Enolpyruvate_Tfrase_sf"/>
</dbReference>
<feature type="binding site" evidence="7">
    <location>
        <position position="118"/>
    </location>
    <ligand>
        <name>phosphoenolpyruvate</name>
        <dbReference type="ChEBI" id="CHEBI:58702"/>
    </ligand>
</feature>
<evidence type="ECO:0000256" key="2">
    <source>
        <dbReference type="ARBA" id="ARBA00009948"/>
    </source>
</evidence>
<dbReference type="PANTHER" id="PTHR21090:SF5">
    <property type="entry name" value="PENTAFUNCTIONAL AROM POLYPEPTIDE"/>
    <property type="match status" value="1"/>
</dbReference>
<evidence type="ECO:0000256" key="4">
    <source>
        <dbReference type="ARBA" id="ARBA00022679"/>
    </source>
</evidence>
<dbReference type="GO" id="GO:0009073">
    <property type="term" value="P:aromatic amino acid family biosynthetic process"/>
    <property type="evidence" value="ECO:0007669"/>
    <property type="project" value="UniProtKB-KW"/>
</dbReference>
<evidence type="ECO:0000256" key="6">
    <source>
        <dbReference type="ARBA" id="ARBA00044633"/>
    </source>
</evidence>
<dbReference type="CDD" id="cd01556">
    <property type="entry name" value="EPSP_synthase"/>
    <property type="match status" value="1"/>
</dbReference>
<dbReference type="InterPro" id="IPR001986">
    <property type="entry name" value="Enolpyruvate_Tfrase_dom"/>
</dbReference>
<gene>
    <name evidence="7" type="primary">aroA</name>
    <name evidence="9" type="ordered locus">Ilyop_2407</name>
</gene>
<organism evidence="9 10">
    <name type="scientific">Ilyobacter polytropus (strain ATCC 51220 / DSM 2926 / LMG 16218 / CuHBu1)</name>
    <dbReference type="NCBI Taxonomy" id="572544"/>
    <lineage>
        <taxon>Bacteria</taxon>
        <taxon>Fusobacteriati</taxon>
        <taxon>Fusobacteriota</taxon>
        <taxon>Fusobacteriia</taxon>
        <taxon>Fusobacteriales</taxon>
        <taxon>Fusobacteriaceae</taxon>
        <taxon>Ilyobacter</taxon>
    </lineage>
</organism>
<dbReference type="EC" id="2.5.1.19" evidence="7"/>
<sequence>MDIKIIPGKLNGEVIIPPSKSLSHRAIIAGAMAKGKSNVTNLIMSDDIEATIEAMEALGVSISKGEHEVDIEGTGTLVRKESTINCRESGSTVRFLVPISLLADGEVKFIGEGRLAKRPLTTFFNIFNDFGVKYERGKDYLPLTIKGKLTGGRYKMKGNVSSQFITGLMYTLPKLKEDSVIEITTPLESIGYVDLTLDMLKKSGIEIENKDYKEFHIKGNQEFKPVNYRVEGDYSQGAFWMVAATLGAGLDCIGLEKDSLQGDKEILDIITKMGGIVKDTTKGLTSEFTKTKGAVIDLSQCPDLGPIVTVMASVSEGETRIVNAQRLRIKESDRITAMVTELNKVGADITETEDGMIIRGVKKLKGGAKVSSWNDHRIAMAMAVASTQCEEAIIIEGAESVKKSYPHFWDHFKQLGGKAEVL</sequence>
<feature type="binding site" evidence="7">
    <location>
        <position position="21"/>
    </location>
    <ligand>
        <name>3-phosphoshikimate</name>
        <dbReference type="ChEBI" id="CHEBI:145989"/>
    </ligand>
</feature>
<dbReference type="KEGG" id="ipo:Ilyop_2407"/>
<dbReference type="EMBL" id="CP002282">
    <property type="protein sequence ID" value="ADO84166.1"/>
    <property type="molecule type" value="Genomic_DNA"/>
</dbReference>
<feature type="binding site" evidence="7">
    <location>
        <position position="20"/>
    </location>
    <ligand>
        <name>3-phosphoshikimate</name>
        <dbReference type="ChEBI" id="CHEBI:145989"/>
    </ligand>
</feature>
<keyword evidence="4 7" id="KW-0808">Transferase</keyword>
<comment type="pathway">
    <text evidence="1 7">Metabolic intermediate biosynthesis; chorismate biosynthesis; chorismate from D-erythrose 4-phosphate and phosphoenolpyruvate: step 6/7.</text>
</comment>
<feature type="domain" description="Enolpyruvate transferase" evidence="8">
    <location>
        <begin position="7"/>
        <end position="411"/>
    </location>
</feature>
<evidence type="ECO:0000259" key="8">
    <source>
        <dbReference type="Pfam" id="PF00275"/>
    </source>
</evidence>
<geneLocation type="plasmid" evidence="9 10">
    <name>pILYOP01</name>
</geneLocation>
<comment type="function">
    <text evidence="7">Catalyzes the transfer of the enolpyruvyl moiety of phosphoenolpyruvate (PEP) to the 5-hydroxyl of shikimate-3-phosphate (S3P) to produce enolpyruvyl shikimate-3-phosphate and inorganic phosphate.</text>
</comment>
<reference evidence="9 10" key="1">
    <citation type="journal article" date="2010" name="Stand. Genomic Sci.">
        <title>Complete genome sequence of Ilyobacter polytropus type strain (CuHbu1).</title>
        <authorList>
            <person name="Sikorski J."/>
            <person name="Chertkov O."/>
            <person name="Lapidus A."/>
            <person name="Nolan M."/>
            <person name="Lucas S."/>
            <person name="Del Rio T.G."/>
            <person name="Tice H."/>
            <person name="Cheng J.F."/>
            <person name="Tapia R."/>
            <person name="Han C."/>
            <person name="Goodwin L."/>
            <person name="Pitluck S."/>
            <person name="Liolios K."/>
            <person name="Ivanova N."/>
            <person name="Mavromatis K."/>
            <person name="Mikhailova N."/>
            <person name="Pati A."/>
            <person name="Chen A."/>
            <person name="Palaniappan K."/>
            <person name="Land M."/>
            <person name="Hauser L."/>
            <person name="Chang Y.J."/>
            <person name="Jeffries C.D."/>
            <person name="Brambilla E."/>
            <person name="Yasawong M."/>
            <person name="Rohde M."/>
            <person name="Pukall R."/>
            <person name="Spring S."/>
            <person name="Goker M."/>
            <person name="Woyke T."/>
            <person name="Bristow J."/>
            <person name="Eisen J.A."/>
            <person name="Markowitz V."/>
            <person name="Hugenholtz P."/>
            <person name="Kyrpides N.C."/>
            <person name="Klenk H.P."/>
        </authorList>
    </citation>
    <scope>NUCLEOTIDE SEQUENCE [LARGE SCALE GENOMIC DNA]</scope>
    <source>
        <strain evidence="10">ATCC 51220 / DSM 2926 / LMG 16218 / CuHBu1</strain>
        <plasmid evidence="10">pILYOP01</plasmid>
    </source>
</reference>
<feature type="binding site" evidence="7">
    <location>
        <position position="90"/>
    </location>
    <ligand>
        <name>phosphoenolpyruvate</name>
        <dbReference type="ChEBI" id="CHEBI:58702"/>
    </ligand>
</feature>
<dbReference type="Pfam" id="PF00275">
    <property type="entry name" value="EPSP_synthase"/>
    <property type="match status" value="1"/>
</dbReference>
<keyword evidence="7" id="KW-0963">Cytoplasm</keyword>
<feature type="binding site" evidence="7">
    <location>
        <position position="303"/>
    </location>
    <ligand>
        <name>3-phosphoshikimate</name>
        <dbReference type="ChEBI" id="CHEBI:145989"/>
    </ligand>
</feature>
<accession>E3HDI0</accession>
<evidence type="ECO:0000256" key="1">
    <source>
        <dbReference type="ARBA" id="ARBA00004811"/>
    </source>
</evidence>
<dbReference type="HAMAP" id="MF_00210">
    <property type="entry name" value="EPSP_synth"/>
    <property type="match status" value="1"/>
</dbReference>
<feature type="active site" description="Proton acceptor" evidence="7">
    <location>
        <position position="303"/>
    </location>
</feature>
<feature type="binding site" evidence="7">
    <location>
        <position position="189"/>
    </location>
    <ligand>
        <name>3-phosphoshikimate</name>
        <dbReference type="ChEBI" id="CHEBI:145989"/>
    </ligand>
</feature>
<evidence type="ECO:0000313" key="10">
    <source>
        <dbReference type="Proteomes" id="UP000006875"/>
    </source>
</evidence>
<dbReference type="GO" id="GO:0005737">
    <property type="term" value="C:cytoplasm"/>
    <property type="evidence" value="ECO:0007669"/>
    <property type="project" value="UniProtKB-SubCell"/>
</dbReference>
<dbReference type="Gene3D" id="3.65.10.10">
    <property type="entry name" value="Enolpyruvate transferase domain"/>
    <property type="match status" value="2"/>
</dbReference>
<dbReference type="PIRSF" id="PIRSF000505">
    <property type="entry name" value="EPSPS"/>
    <property type="match status" value="1"/>
</dbReference>
<dbReference type="GO" id="GO:0008652">
    <property type="term" value="P:amino acid biosynthetic process"/>
    <property type="evidence" value="ECO:0007669"/>
    <property type="project" value="UniProtKB-KW"/>
</dbReference>
<dbReference type="GO" id="GO:0009423">
    <property type="term" value="P:chorismate biosynthetic process"/>
    <property type="evidence" value="ECO:0007669"/>
    <property type="project" value="UniProtKB-UniRule"/>
</dbReference>
<evidence type="ECO:0000256" key="3">
    <source>
        <dbReference type="ARBA" id="ARBA00022605"/>
    </source>
</evidence>
<dbReference type="InterPro" id="IPR006264">
    <property type="entry name" value="EPSP_synthase"/>
</dbReference>
<keyword evidence="9" id="KW-0614">Plasmid</keyword>
<evidence type="ECO:0000256" key="7">
    <source>
        <dbReference type="HAMAP-Rule" id="MF_00210"/>
    </source>
</evidence>
<feature type="binding site" evidence="7">
    <location>
        <position position="163"/>
    </location>
    <ligand>
        <name>phosphoenolpyruvate</name>
        <dbReference type="ChEBI" id="CHEBI:58702"/>
    </ligand>
</feature>
<dbReference type="Proteomes" id="UP000006875">
    <property type="component" value="Plasmid pILYOP01"/>
</dbReference>
<keyword evidence="5 7" id="KW-0057">Aromatic amino acid biosynthesis</keyword>
<dbReference type="OrthoDB" id="9809920at2"/>
<feature type="binding site" evidence="7">
    <location>
        <position position="20"/>
    </location>
    <ligand>
        <name>phosphoenolpyruvate</name>
        <dbReference type="ChEBI" id="CHEBI:58702"/>
    </ligand>
</feature>
<comment type="subunit">
    <text evidence="7">Monomer.</text>
</comment>
<feature type="binding site" evidence="7">
    <location>
        <position position="163"/>
    </location>
    <ligand>
        <name>3-phosphoshikimate</name>
        <dbReference type="ChEBI" id="CHEBI:145989"/>
    </ligand>
</feature>
<comment type="subcellular location">
    <subcellularLocation>
        <location evidence="7">Cytoplasm</location>
    </subcellularLocation>
</comment>
<evidence type="ECO:0000256" key="5">
    <source>
        <dbReference type="ARBA" id="ARBA00023141"/>
    </source>
</evidence>
<feature type="binding site" evidence="7">
    <location>
        <position position="403"/>
    </location>
    <ligand>
        <name>phosphoenolpyruvate</name>
        <dbReference type="ChEBI" id="CHEBI:58702"/>
    </ligand>
</feature>
<dbReference type="PANTHER" id="PTHR21090">
    <property type="entry name" value="AROM/DEHYDROQUINATE SYNTHASE"/>
    <property type="match status" value="1"/>
</dbReference>
<proteinExistence type="inferred from homology"/>
<dbReference type="SUPFAM" id="SSF55205">
    <property type="entry name" value="EPT/RTPC-like"/>
    <property type="match status" value="1"/>
</dbReference>
<dbReference type="GO" id="GO:0003866">
    <property type="term" value="F:3-phosphoshikimate 1-carboxyvinyltransferase activity"/>
    <property type="evidence" value="ECO:0007669"/>
    <property type="project" value="UniProtKB-UniRule"/>
</dbReference>
<comment type="catalytic activity">
    <reaction evidence="6">
        <text>3-phosphoshikimate + phosphoenolpyruvate = 5-O-(1-carboxyvinyl)-3-phosphoshikimate + phosphate</text>
        <dbReference type="Rhea" id="RHEA:21256"/>
        <dbReference type="ChEBI" id="CHEBI:43474"/>
        <dbReference type="ChEBI" id="CHEBI:57701"/>
        <dbReference type="ChEBI" id="CHEBI:58702"/>
        <dbReference type="ChEBI" id="CHEBI:145989"/>
        <dbReference type="EC" id="2.5.1.19"/>
    </reaction>
    <physiologicalReaction direction="left-to-right" evidence="6">
        <dbReference type="Rhea" id="RHEA:21257"/>
    </physiologicalReaction>
</comment>
<evidence type="ECO:0000313" key="9">
    <source>
        <dbReference type="EMBL" id="ADO84166.1"/>
    </source>
</evidence>
<dbReference type="PROSITE" id="PS00885">
    <property type="entry name" value="EPSP_SYNTHASE_2"/>
    <property type="match status" value="1"/>
</dbReference>
<feature type="binding site" evidence="7">
    <location>
        <position position="330"/>
    </location>
    <ligand>
        <name>3-phosphoshikimate</name>
        <dbReference type="ChEBI" id="CHEBI:145989"/>
    </ligand>
</feature>
<feature type="binding site" evidence="7">
    <location>
        <position position="377"/>
    </location>
    <ligand>
        <name>phosphoenolpyruvate</name>
        <dbReference type="ChEBI" id="CHEBI:58702"/>
    </ligand>
</feature>